<keyword evidence="1" id="KW-0472">Membrane</keyword>
<dbReference type="CDD" id="cd09272">
    <property type="entry name" value="RNase_HI_RT_Ty1"/>
    <property type="match status" value="1"/>
</dbReference>
<dbReference type="PANTHER" id="PTHR11439:SF524">
    <property type="entry name" value="RNA-DIRECTED DNA POLYMERASE, PROTEIN KINASE RLK-PELLE-DLSV FAMILY"/>
    <property type="match status" value="1"/>
</dbReference>
<sequence>MDERFSTSELAPRQRAFARAIARRQLARDHISCSIVTTSSTTTTTTSPVVKPATIRVVLSIAVSCAWPIHQVDVKNAFLHGNLDEVVYCEQPPGFIDTDHPQHVCRLHKSLYGLKQAPRAWYQRFAHYAHRLGFVASLCDVSLFVLRRGDELAYLLLYVDDIILTTSSTGLLQHITELLHSEFSMTDLGDLSYFLGISVTRSPSGMLLSQRQYAIDLLHRAGMLDCNPCATPIDTRCKLSADDGPLVADPTEYRSFAGALQYLTLTRPDIVHAVQQACLYMHAPREPHLNLVKRILRYLKGTLDLGLRLHSTPATSLTAYSDADWVGCPDTRRSTSGYCVYLGDNLVSWSSKRQATVSRSEAEYRALAHAVAECCWLRQLLHELHRPLRTATVVFCDNVSAVYMACNPVQHRRTKHIEIDIHFVREKVSLGQIRVLHVPSSQQFADIMTKGLPSQLFLDFRAEQFLLFLFFAFIPIFTALRALRRPFPRRRRSQPELRSRRTCVVCPAAVNLSTAPGSCGASLPRPSQAFFSGLRRSSSPAIVDGQEPASRPATLFINFPAASG</sequence>
<organism evidence="3 4">
    <name type="scientific">Lolium multiflorum</name>
    <name type="common">Italian ryegrass</name>
    <name type="synonym">Lolium perenne subsp. multiflorum</name>
    <dbReference type="NCBI Taxonomy" id="4521"/>
    <lineage>
        <taxon>Eukaryota</taxon>
        <taxon>Viridiplantae</taxon>
        <taxon>Streptophyta</taxon>
        <taxon>Embryophyta</taxon>
        <taxon>Tracheophyta</taxon>
        <taxon>Spermatophyta</taxon>
        <taxon>Magnoliopsida</taxon>
        <taxon>Liliopsida</taxon>
        <taxon>Poales</taxon>
        <taxon>Poaceae</taxon>
        <taxon>BOP clade</taxon>
        <taxon>Pooideae</taxon>
        <taxon>Poodae</taxon>
        <taxon>Poeae</taxon>
        <taxon>Poeae Chloroplast Group 2 (Poeae type)</taxon>
        <taxon>Loliodinae</taxon>
        <taxon>Loliinae</taxon>
        <taxon>Lolium</taxon>
    </lineage>
</organism>
<proteinExistence type="predicted"/>
<keyword evidence="4" id="KW-1185">Reference proteome</keyword>
<reference evidence="3" key="1">
    <citation type="submission" date="2023-07" db="EMBL/GenBank/DDBJ databases">
        <title>A chromosome-level genome assembly of Lolium multiflorum.</title>
        <authorList>
            <person name="Chen Y."/>
            <person name="Copetti D."/>
            <person name="Kolliker R."/>
            <person name="Studer B."/>
        </authorList>
    </citation>
    <scope>NUCLEOTIDE SEQUENCE</scope>
    <source>
        <strain evidence="3">02402/16</strain>
        <tissue evidence="3">Leaf</tissue>
    </source>
</reference>
<dbReference type="InterPro" id="IPR013103">
    <property type="entry name" value="RVT_2"/>
</dbReference>
<dbReference type="Pfam" id="PF07727">
    <property type="entry name" value="RVT_2"/>
    <property type="match status" value="1"/>
</dbReference>
<dbReference type="PANTHER" id="PTHR11439">
    <property type="entry name" value="GAG-POL-RELATED RETROTRANSPOSON"/>
    <property type="match status" value="1"/>
</dbReference>
<comment type="caution">
    <text evidence="3">The sequence shown here is derived from an EMBL/GenBank/DDBJ whole genome shotgun (WGS) entry which is preliminary data.</text>
</comment>
<dbReference type="AlphaFoldDB" id="A0AAD8X4M6"/>
<evidence type="ECO:0000313" key="4">
    <source>
        <dbReference type="Proteomes" id="UP001231189"/>
    </source>
</evidence>
<dbReference type="SUPFAM" id="SSF56672">
    <property type="entry name" value="DNA/RNA polymerases"/>
    <property type="match status" value="1"/>
</dbReference>
<accession>A0AAD8X4M6</accession>
<keyword evidence="1" id="KW-1133">Transmembrane helix</keyword>
<protein>
    <recommendedName>
        <fullName evidence="2">Reverse transcriptase Ty1/copia-type domain-containing protein</fullName>
    </recommendedName>
</protein>
<feature type="transmembrane region" description="Helical" evidence="1">
    <location>
        <begin position="465"/>
        <end position="483"/>
    </location>
</feature>
<evidence type="ECO:0000256" key="1">
    <source>
        <dbReference type="SAM" id="Phobius"/>
    </source>
</evidence>
<dbReference type="Proteomes" id="UP001231189">
    <property type="component" value="Unassembled WGS sequence"/>
</dbReference>
<evidence type="ECO:0000259" key="2">
    <source>
        <dbReference type="Pfam" id="PF07727"/>
    </source>
</evidence>
<evidence type="ECO:0000313" key="3">
    <source>
        <dbReference type="EMBL" id="KAK1694007.1"/>
    </source>
</evidence>
<gene>
    <name evidence="3" type="ORF">QYE76_010704</name>
</gene>
<keyword evidence="1" id="KW-0812">Transmembrane</keyword>
<feature type="domain" description="Reverse transcriptase Ty1/copia-type" evidence="2">
    <location>
        <begin position="44"/>
        <end position="233"/>
    </location>
</feature>
<name>A0AAD8X4M6_LOLMU</name>
<dbReference type="EMBL" id="JAUUTY010000001">
    <property type="protein sequence ID" value="KAK1694007.1"/>
    <property type="molecule type" value="Genomic_DNA"/>
</dbReference>
<dbReference type="InterPro" id="IPR043502">
    <property type="entry name" value="DNA/RNA_pol_sf"/>
</dbReference>